<dbReference type="EMBL" id="CP113520">
    <property type="protein sequence ID" value="WAJ26814.1"/>
    <property type="molecule type" value="Genomic_DNA"/>
</dbReference>
<accession>A0ACD4NIY4</accession>
<evidence type="ECO:0000313" key="1">
    <source>
        <dbReference type="EMBL" id="WAJ26814.1"/>
    </source>
</evidence>
<organism evidence="1 2">
    <name type="scientific">Antarcticirhabdus aurantiaca</name>
    <dbReference type="NCBI Taxonomy" id="2606717"/>
    <lineage>
        <taxon>Bacteria</taxon>
        <taxon>Pseudomonadati</taxon>
        <taxon>Pseudomonadota</taxon>
        <taxon>Alphaproteobacteria</taxon>
        <taxon>Hyphomicrobiales</taxon>
        <taxon>Aurantimonadaceae</taxon>
        <taxon>Antarcticirhabdus</taxon>
    </lineage>
</organism>
<proteinExistence type="predicted"/>
<sequence length="61" mass="6795">MILQFPRKLRAEPSTLEQGNRDADLHAMGVMLSYLMAEAERLDLQGLADTIRAARAKLPEA</sequence>
<protein>
    <submittedName>
        <fullName evidence="1">Uncharacterized protein</fullName>
    </submittedName>
</protein>
<name>A0ACD4NIY4_9HYPH</name>
<evidence type="ECO:0000313" key="2">
    <source>
        <dbReference type="Proteomes" id="UP001163223"/>
    </source>
</evidence>
<gene>
    <name evidence="1" type="ORF">OXU80_18355</name>
</gene>
<reference evidence="1" key="1">
    <citation type="submission" date="2022-11" db="EMBL/GenBank/DDBJ databases">
        <title>beta-Carotene-producing bacterium, Jeongeuplla avenae sp. nov., alleviates the salt stress of Arabidopsis seedlings.</title>
        <authorList>
            <person name="Jiang L."/>
            <person name="Lee J."/>
        </authorList>
    </citation>
    <scope>NUCLEOTIDE SEQUENCE</scope>
    <source>
        <strain evidence="1">DY_R2A_6</strain>
    </source>
</reference>
<dbReference type="Proteomes" id="UP001163223">
    <property type="component" value="Chromosome"/>
</dbReference>
<keyword evidence="2" id="KW-1185">Reference proteome</keyword>